<evidence type="ECO:0000313" key="11">
    <source>
        <dbReference type="Proteomes" id="UP000003277"/>
    </source>
</evidence>
<dbReference type="Pfam" id="PF08478">
    <property type="entry name" value="POTRA_1"/>
    <property type="match status" value="1"/>
</dbReference>
<accession>H1CZ38</accession>
<keyword evidence="5" id="KW-0131">Cell cycle</keyword>
<evidence type="ECO:0000313" key="10">
    <source>
        <dbReference type="EMBL" id="EHO63609.1"/>
    </source>
</evidence>
<evidence type="ECO:0000256" key="3">
    <source>
        <dbReference type="ARBA" id="ARBA00022692"/>
    </source>
</evidence>
<evidence type="ECO:0000259" key="8">
    <source>
        <dbReference type="Pfam" id="PF03799"/>
    </source>
</evidence>
<dbReference type="GO" id="GO:0005886">
    <property type="term" value="C:plasma membrane"/>
    <property type="evidence" value="ECO:0007669"/>
    <property type="project" value="TreeGrafter"/>
</dbReference>
<dbReference type="eggNOG" id="COG1589">
    <property type="taxonomic scope" value="Bacteria"/>
</dbReference>
<dbReference type="AlphaFoldDB" id="H1CZ38"/>
<dbReference type="STRING" id="742743.HMPREF9453_00626"/>
<name>H1CZ38_9FIRM</name>
<dbReference type="InterPro" id="IPR050487">
    <property type="entry name" value="FtsQ_DivIB"/>
</dbReference>
<dbReference type="RefSeq" id="WP_008859130.1">
    <property type="nucleotide sequence ID" value="NZ_JH591187.1"/>
</dbReference>
<keyword evidence="7" id="KW-0472">Membrane</keyword>
<dbReference type="PATRIC" id="fig|742743.3.peg.637"/>
<dbReference type="HOGENOM" id="CLU_047677_4_0_9"/>
<evidence type="ECO:0000256" key="1">
    <source>
        <dbReference type="ARBA" id="ARBA00022475"/>
    </source>
</evidence>
<dbReference type="PANTHER" id="PTHR37820:SF1">
    <property type="entry name" value="CELL DIVISION PROTEIN FTSQ"/>
    <property type="match status" value="1"/>
</dbReference>
<keyword evidence="3 7" id="KW-0812">Transmembrane</keyword>
<feature type="region of interest" description="Disordered" evidence="6">
    <location>
        <begin position="1"/>
        <end position="48"/>
    </location>
</feature>
<keyword evidence="4 7" id="KW-1133">Transmembrane helix</keyword>
<keyword evidence="2" id="KW-0132">Cell division</keyword>
<dbReference type="Proteomes" id="UP000003277">
    <property type="component" value="Unassembled WGS sequence"/>
</dbReference>
<dbReference type="EMBL" id="ADLT01000015">
    <property type="protein sequence ID" value="EHO63609.1"/>
    <property type="molecule type" value="Genomic_DNA"/>
</dbReference>
<feature type="domain" description="Cell division protein FtsQ/DivIB C-terminal" evidence="8">
    <location>
        <begin position="148"/>
        <end position="271"/>
    </location>
</feature>
<feature type="transmembrane region" description="Helical" evidence="7">
    <location>
        <begin position="55"/>
        <end position="74"/>
    </location>
</feature>
<dbReference type="Pfam" id="PF03799">
    <property type="entry name" value="FtsQ_DivIB_C"/>
    <property type="match status" value="1"/>
</dbReference>
<evidence type="ECO:0000256" key="4">
    <source>
        <dbReference type="ARBA" id="ARBA00022989"/>
    </source>
</evidence>
<reference evidence="10 11" key="1">
    <citation type="submission" date="2011-11" db="EMBL/GenBank/DDBJ databases">
        <title>The Genome Sequence of Dialister succinatiphilus YIT 11850.</title>
        <authorList>
            <consortium name="The Broad Institute Genome Sequencing Platform"/>
            <person name="Earl A."/>
            <person name="Ward D."/>
            <person name="Feldgarden M."/>
            <person name="Gevers D."/>
            <person name="Morotomi M."/>
            <person name="Young S.K."/>
            <person name="Zeng Q."/>
            <person name="Gargeya S."/>
            <person name="Fitzgerald M."/>
            <person name="Haas B."/>
            <person name="Abouelleil A."/>
            <person name="Alvarado L."/>
            <person name="Arachchi H.M."/>
            <person name="Berlin A."/>
            <person name="Brown A."/>
            <person name="Chapman S.B."/>
            <person name="Dunbar C."/>
            <person name="Gearin G."/>
            <person name="Goldberg J."/>
            <person name="Griggs A."/>
            <person name="Gujja S."/>
            <person name="Heiman D."/>
            <person name="Howarth C."/>
            <person name="Lui A."/>
            <person name="MacDonald P.J.P."/>
            <person name="Montmayeur A."/>
            <person name="Murphy C."/>
            <person name="Neiman D."/>
            <person name="Pearson M."/>
            <person name="Priest M."/>
            <person name="Roberts A."/>
            <person name="Saif S."/>
            <person name="Shea T."/>
            <person name="Sisk P."/>
            <person name="Stolte C."/>
            <person name="Sykes S."/>
            <person name="Wortman J."/>
            <person name="Nusbaum C."/>
            <person name="Birren B."/>
        </authorList>
    </citation>
    <scope>NUCLEOTIDE SEQUENCE [LARGE SCALE GENOMIC DNA]</scope>
    <source>
        <strain evidence="10 11">YIT 11850</strain>
    </source>
</reference>
<comment type="caution">
    <text evidence="10">The sequence shown here is derived from an EMBL/GenBank/DDBJ whole genome shotgun (WGS) entry which is preliminary data.</text>
</comment>
<proteinExistence type="predicted"/>
<dbReference type="InterPro" id="IPR005548">
    <property type="entry name" value="Cell_div_FtsQ/DivIB_C"/>
</dbReference>
<evidence type="ECO:0000256" key="7">
    <source>
        <dbReference type="SAM" id="Phobius"/>
    </source>
</evidence>
<keyword evidence="1" id="KW-1003">Cell membrane</keyword>
<evidence type="ECO:0000256" key="5">
    <source>
        <dbReference type="ARBA" id="ARBA00023306"/>
    </source>
</evidence>
<evidence type="ECO:0000259" key="9">
    <source>
        <dbReference type="Pfam" id="PF08478"/>
    </source>
</evidence>
<evidence type="ECO:0000256" key="2">
    <source>
        <dbReference type="ARBA" id="ARBA00022618"/>
    </source>
</evidence>
<dbReference type="GO" id="GO:0051301">
    <property type="term" value="P:cell division"/>
    <property type="evidence" value="ECO:0007669"/>
    <property type="project" value="UniProtKB-KW"/>
</dbReference>
<feature type="compositionally biased region" description="Basic residues" evidence="6">
    <location>
        <begin position="37"/>
        <end position="48"/>
    </location>
</feature>
<dbReference type="PANTHER" id="PTHR37820">
    <property type="entry name" value="CELL DIVISION PROTEIN DIVIB"/>
    <property type="match status" value="1"/>
</dbReference>
<protein>
    <submittedName>
        <fullName evidence="10">Uncharacterized protein</fullName>
    </submittedName>
</protein>
<organism evidence="10 11">
    <name type="scientific">Dialister succinatiphilus YIT 11850</name>
    <dbReference type="NCBI Taxonomy" id="742743"/>
    <lineage>
        <taxon>Bacteria</taxon>
        <taxon>Bacillati</taxon>
        <taxon>Bacillota</taxon>
        <taxon>Negativicutes</taxon>
        <taxon>Veillonellales</taxon>
        <taxon>Veillonellaceae</taxon>
        <taxon>Dialister</taxon>
    </lineage>
</organism>
<keyword evidence="11" id="KW-1185">Reference proteome</keyword>
<feature type="domain" description="POTRA" evidence="9">
    <location>
        <begin position="77"/>
        <end position="144"/>
    </location>
</feature>
<evidence type="ECO:0000256" key="6">
    <source>
        <dbReference type="SAM" id="MobiDB-lite"/>
    </source>
</evidence>
<gene>
    <name evidence="10" type="ORF">HMPREF9453_00626</name>
</gene>
<dbReference type="OrthoDB" id="1633656at2"/>
<dbReference type="InterPro" id="IPR013685">
    <property type="entry name" value="POTRA_FtsQ_type"/>
</dbReference>
<sequence>MDNFKSFNDFLKEQHGGKTTPSTQEVPVEQTPPPPHPAKKNSGKRLKRPRFKGKAYAAGGLGVLAVIGLSLFFLPIPLGYIDLEGTEVLTTDDVIFEGRIRQPVNVLQISSSDLEKRLSRDIRVSTVYVGRRFPFVLEVNVTDRVPLAIVQDEFGYVFLDKDGVVMDSTQSIKKVNVPLITGKRLGNLLLGDSIAGGEIDQALDFLNHLSPEGLKVFSEINIGNPEDIKAYTRDGITVKLGNGSDMAGQARLAENMVGDVKARGLSVEYLDANLASPFIKLKK</sequence>